<dbReference type="EMBL" id="AEIU01000088">
    <property type="protein sequence ID" value="EFP95740.1"/>
    <property type="molecule type" value="Genomic_DNA"/>
</dbReference>
<proteinExistence type="predicted"/>
<dbReference type="Proteomes" id="UP000002943">
    <property type="component" value="Unassembled WGS sequence"/>
</dbReference>
<reference evidence="1 2" key="1">
    <citation type="journal article" date="2012" name="Int. J. Syst. Evol. Microbiol.">
        <title>Vibrio caribbeanicus sp. nov., isolated from the marine sponge Scleritoderma cyanea.</title>
        <authorList>
            <person name="Hoffmann M."/>
            <person name="Monday S.R."/>
            <person name="Allard M.W."/>
            <person name="Strain E.A."/>
            <person name="Whittaker P."/>
            <person name="Naum M."/>
            <person name="McCarthy P.J."/>
            <person name="Lopez J.V."/>
            <person name="Fischer M."/>
            <person name="Brown E.W."/>
        </authorList>
    </citation>
    <scope>NUCLEOTIDE SEQUENCE [LARGE SCALE GENOMIC DNA]</scope>
    <source>
        <strain evidence="1 2">ATCC BAA-2122</strain>
    </source>
</reference>
<accession>E3BMJ5</accession>
<organism evidence="1 2">
    <name type="scientific">Vibrio caribbeanicus ATCC BAA-2122</name>
    <dbReference type="NCBI Taxonomy" id="796620"/>
    <lineage>
        <taxon>Bacteria</taxon>
        <taxon>Pseudomonadati</taxon>
        <taxon>Pseudomonadota</taxon>
        <taxon>Gammaproteobacteria</taxon>
        <taxon>Vibrionales</taxon>
        <taxon>Vibrionaceae</taxon>
        <taxon>Vibrio</taxon>
    </lineage>
</organism>
<evidence type="ECO:0000313" key="1">
    <source>
        <dbReference type="EMBL" id="EFP95740.1"/>
    </source>
</evidence>
<evidence type="ECO:0008006" key="3">
    <source>
        <dbReference type="Google" id="ProtNLM"/>
    </source>
</evidence>
<evidence type="ECO:0000313" key="2">
    <source>
        <dbReference type="Proteomes" id="UP000002943"/>
    </source>
</evidence>
<comment type="caution">
    <text evidence="1">The sequence shown here is derived from an EMBL/GenBank/DDBJ whole genome shotgun (WGS) entry which is preliminary data.</text>
</comment>
<protein>
    <recommendedName>
        <fullName evidence="3">Cysteine-rich CWC</fullName>
    </recommendedName>
</protein>
<gene>
    <name evidence="1" type="ORF">VIBC2010_17355</name>
</gene>
<sequence length="71" mass="8043">MDNNQRDEVMAMLTGEHTTHTCPSCNQASFCDIKRGEAHCWCFSIDKKAIPEHLKNGECLCRKCLSQLANE</sequence>
<dbReference type="InterPro" id="IPR032720">
    <property type="entry name" value="Cys_rich_CWC"/>
</dbReference>
<dbReference type="eggNOG" id="COG3313">
    <property type="taxonomic scope" value="Bacteria"/>
</dbReference>
<keyword evidence="2" id="KW-1185">Reference proteome</keyword>
<dbReference type="STRING" id="796620.VIBC2010_17355"/>
<dbReference type="AlphaFoldDB" id="E3BMJ5"/>
<dbReference type="Pfam" id="PF14375">
    <property type="entry name" value="Cys_rich_CWC"/>
    <property type="match status" value="1"/>
</dbReference>
<name>E3BMJ5_9VIBR</name>